<dbReference type="AlphaFoldDB" id="A0A9P8CJ07"/>
<dbReference type="SMART" id="SM00355">
    <property type="entry name" value="ZnF_C2H2"/>
    <property type="match status" value="3"/>
</dbReference>
<evidence type="ECO:0000256" key="7">
    <source>
        <dbReference type="PROSITE-ProRule" id="PRU00042"/>
    </source>
</evidence>
<evidence type="ECO:0000256" key="3">
    <source>
        <dbReference type="ARBA" id="ARBA00022737"/>
    </source>
</evidence>
<feature type="region of interest" description="Disordered" evidence="8">
    <location>
        <begin position="1"/>
        <end position="68"/>
    </location>
</feature>
<dbReference type="Pfam" id="PF00096">
    <property type="entry name" value="zf-C2H2"/>
    <property type="match status" value="1"/>
</dbReference>
<comment type="caution">
    <text evidence="10">The sequence shown here is derived from an EMBL/GenBank/DDBJ whole genome shotgun (WGS) entry which is preliminary data.</text>
</comment>
<dbReference type="GO" id="GO:0005634">
    <property type="term" value="C:nucleus"/>
    <property type="evidence" value="ECO:0007669"/>
    <property type="project" value="UniProtKB-SubCell"/>
</dbReference>
<evidence type="ECO:0000256" key="2">
    <source>
        <dbReference type="ARBA" id="ARBA00022723"/>
    </source>
</evidence>
<dbReference type="PANTHER" id="PTHR45718:SF4">
    <property type="entry name" value="TRANSCRIPTIONAL ACTIVATOR CUBITUS INTERRUPTUS"/>
    <property type="match status" value="1"/>
</dbReference>
<dbReference type="Proteomes" id="UP000887226">
    <property type="component" value="Unassembled WGS sequence"/>
</dbReference>
<dbReference type="PROSITE" id="PS50157">
    <property type="entry name" value="ZINC_FINGER_C2H2_2"/>
    <property type="match status" value="1"/>
</dbReference>
<evidence type="ECO:0000256" key="4">
    <source>
        <dbReference type="ARBA" id="ARBA00022771"/>
    </source>
</evidence>
<dbReference type="GO" id="GO:0000981">
    <property type="term" value="F:DNA-binding transcription factor activity, RNA polymerase II-specific"/>
    <property type="evidence" value="ECO:0007669"/>
    <property type="project" value="TreeGrafter"/>
</dbReference>
<comment type="subcellular location">
    <subcellularLocation>
        <location evidence="1">Nucleus</location>
    </subcellularLocation>
</comment>
<dbReference type="InterPro" id="IPR013087">
    <property type="entry name" value="Znf_C2H2_type"/>
</dbReference>
<dbReference type="OrthoDB" id="3214149at2759"/>
<sequence length="352" mass="39297">MADDSPVGSPLSELSSDAFEAEEEQERIAAMPPAKRQRFGEPSRATPVSVHDDNFGYISSDTDGDVPTTPSNLRVEDDDAHEQVTVCAWEDCDAGDLRDNDKLVSHIANEHIEGRSKKYTCEWVGCVRKSIAHASGYALKSHMRSHTREKPFFCSLPECDRAFTRSDALAKHMRTVHDTEPLRPSDPIPKTTAKGTKIKLINKQSGSIADDDAQPNGTLNGEMTEWISSYPDELGFTAEEEERGPVELYRLLRRQVHLAEEEGVALKQQCKVLESIRYQEWVEKEVLLEQVIRDEITWTMHKQEVLAGRVTVPTGDTLAVAAAANQPRDLSLKRIQASVDVAEKHPDQPLLS</sequence>
<protein>
    <recommendedName>
        <fullName evidence="9">C2H2-type domain-containing protein</fullName>
    </recommendedName>
</protein>
<accession>A0A9P8CJ07</accession>
<dbReference type="InterPro" id="IPR036236">
    <property type="entry name" value="Znf_C2H2_sf"/>
</dbReference>
<feature type="domain" description="C2H2-type" evidence="9">
    <location>
        <begin position="152"/>
        <end position="182"/>
    </location>
</feature>
<dbReference type="GO" id="GO:0008270">
    <property type="term" value="F:zinc ion binding"/>
    <property type="evidence" value="ECO:0007669"/>
    <property type="project" value="UniProtKB-KW"/>
</dbReference>
<dbReference type="InterPro" id="IPR043359">
    <property type="entry name" value="GLI-like"/>
</dbReference>
<evidence type="ECO:0000313" key="11">
    <source>
        <dbReference type="Proteomes" id="UP000887226"/>
    </source>
</evidence>
<name>A0A9P8CJ07_9HELO</name>
<evidence type="ECO:0000313" key="10">
    <source>
        <dbReference type="EMBL" id="KAG9248385.1"/>
    </source>
</evidence>
<dbReference type="EMBL" id="MU253750">
    <property type="protein sequence ID" value="KAG9248385.1"/>
    <property type="molecule type" value="Genomic_DNA"/>
</dbReference>
<organism evidence="10 11">
    <name type="scientific">Calycina marina</name>
    <dbReference type="NCBI Taxonomy" id="1763456"/>
    <lineage>
        <taxon>Eukaryota</taxon>
        <taxon>Fungi</taxon>
        <taxon>Dikarya</taxon>
        <taxon>Ascomycota</taxon>
        <taxon>Pezizomycotina</taxon>
        <taxon>Leotiomycetes</taxon>
        <taxon>Helotiales</taxon>
        <taxon>Pezizellaceae</taxon>
        <taxon>Calycina</taxon>
    </lineage>
</organism>
<keyword evidence="3" id="KW-0677">Repeat</keyword>
<evidence type="ECO:0000259" key="9">
    <source>
        <dbReference type="PROSITE" id="PS50157"/>
    </source>
</evidence>
<proteinExistence type="predicted"/>
<reference evidence="10" key="1">
    <citation type="journal article" date="2021" name="IMA Fungus">
        <title>Genomic characterization of three marine fungi, including Emericellopsis atlantica sp. nov. with signatures of a generalist lifestyle and marine biomass degradation.</title>
        <authorList>
            <person name="Hagestad O.C."/>
            <person name="Hou L."/>
            <person name="Andersen J.H."/>
            <person name="Hansen E.H."/>
            <person name="Altermark B."/>
            <person name="Li C."/>
            <person name="Kuhnert E."/>
            <person name="Cox R.J."/>
            <person name="Crous P.W."/>
            <person name="Spatafora J.W."/>
            <person name="Lail K."/>
            <person name="Amirebrahimi M."/>
            <person name="Lipzen A."/>
            <person name="Pangilinan J."/>
            <person name="Andreopoulos W."/>
            <person name="Hayes R.D."/>
            <person name="Ng V."/>
            <person name="Grigoriev I.V."/>
            <person name="Jackson S.A."/>
            <person name="Sutton T.D.S."/>
            <person name="Dobson A.D.W."/>
            <person name="Rama T."/>
        </authorList>
    </citation>
    <scope>NUCLEOTIDE SEQUENCE</scope>
    <source>
        <strain evidence="10">TRa3180A</strain>
    </source>
</reference>
<keyword evidence="5" id="KW-0862">Zinc</keyword>
<evidence type="ECO:0000256" key="6">
    <source>
        <dbReference type="ARBA" id="ARBA00023242"/>
    </source>
</evidence>
<dbReference type="SUPFAM" id="SSF57667">
    <property type="entry name" value="beta-beta-alpha zinc fingers"/>
    <property type="match status" value="1"/>
</dbReference>
<keyword evidence="4 7" id="KW-0863">Zinc-finger</keyword>
<evidence type="ECO:0000256" key="5">
    <source>
        <dbReference type="ARBA" id="ARBA00022833"/>
    </source>
</evidence>
<keyword evidence="11" id="KW-1185">Reference proteome</keyword>
<keyword evidence="6" id="KW-0539">Nucleus</keyword>
<dbReference type="PANTHER" id="PTHR45718">
    <property type="entry name" value="TRANSCRIPTIONAL ACTIVATOR CUBITUS INTERRUPTUS"/>
    <property type="match status" value="1"/>
</dbReference>
<keyword evidence="2" id="KW-0479">Metal-binding</keyword>
<gene>
    <name evidence="10" type="ORF">BJ878DRAFT_45815</name>
</gene>
<evidence type="ECO:0000256" key="8">
    <source>
        <dbReference type="SAM" id="MobiDB-lite"/>
    </source>
</evidence>
<dbReference type="GO" id="GO:0000978">
    <property type="term" value="F:RNA polymerase II cis-regulatory region sequence-specific DNA binding"/>
    <property type="evidence" value="ECO:0007669"/>
    <property type="project" value="TreeGrafter"/>
</dbReference>
<dbReference type="FunFam" id="3.30.160.60:FF:000201">
    <property type="entry name" value="C2H2 finger domain protein (Gli3)"/>
    <property type="match status" value="1"/>
</dbReference>
<evidence type="ECO:0000256" key="1">
    <source>
        <dbReference type="ARBA" id="ARBA00004123"/>
    </source>
</evidence>
<dbReference type="Gene3D" id="3.30.160.60">
    <property type="entry name" value="Classic Zinc Finger"/>
    <property type="match status" value="3"/>
</dbReference>
<dbReference type="PROSITE" id="PS00028">
    <property type="entry name" value="ZINC_FINGER_C2H2_1"/>
    <property type="match status" value="1"/>
</dbReference>